<dbReference type="PANTHER" id="PTHR21039:SF0">
    <property type="entry name" value="HISTIDINOL-PHOSPHATASE"/>
    <property type="match status" value="1"/>
</dbReference>
<keyword evidence="6 8" id="KW-0368">Histidine biosynthesis</keyword>
<evidence type="ECO:0000256" key="5">
    <source>
        <dbReference type="ARBA" id="ARBA00022801"/>
    </source>
</evidence>
<evidence type="ECO:0000256" key="8">
    <source>
        <dbReference type="RuleBase" id="RU366003"/>
    </source>
</evidence>
<evidence type="ECO:0000256" key="3">
    <source>
        <dbReference type="ARBA" id="ARBA00013085"/>
    </source>
</evidence>
<dbReference type="SUPFAM" id="SSF89550">
    <property type="entry name" value="PHP domain-like"/>
    <property type="match status" value="1"/>
</dbReference>
<comment type="pathway">
    <text evidence="1 8">Amino-acid biosynthesis; L-histidine biosynthesis; L-histidine from 5-phospho-alpha-D-ribose 1-diphosphate: step 8/9.</text>
</comment>
<dbReference type="InterPro" id="IPR004013">
    <property type="entry name" value="PHP_dom"/>
</dbReference>
<dbReference type="Gene3D" id="3.20.20.140">
    <property type="entry name" value="Metal-dependent hydrolases"/>
    <property type="match status" value="1"/>
</dbReference>
<evidence type="ECO:0000313" key="10">
    <source>
        <dbReference type="EMBL" id="MFL0247021.1"/>
    </source>
</evidence>
<dbReference type="Proteomes" id="UP001623591">
    <property type="component" value="Unassembled WGS sequence"/>
</dbReference>
<evidence type="ECO:0000313" key="11">
    <source>
        <dbReference type="Proteomes" id="UP001623591"/>
    </source>
</evidence>
<dbReference type="PANTHER" id="PTHR21039">
    <property type="entry name" value="HISTIDINOL PHOSPHATASE-RELATED"/>
    <property type="match status" value="1"/>
</dbReference>
<protein>
    <recommendedName>
        <fullName evidence="3 8">Histidinol-phosphatase</fullName>
        <shortName evidence="8">HolPase</shortName>
        <ecNumber evidence="3 8">3.1.3.15</ecNumber>
    </recommendedName>
</protein>
<evidence type="ECO:0000256" key="2">
    <source>
        <dbReference type="ARBA" id="ARBA00009152"/>
    </source>
</evidence>
<dbReference type="InterPro" id="IPR010140">
    <property type="entry name" value="Histidinol_P_phosphatase_HisJ"/>
</dbReference>
<comment type="similarity">
    <text evidence="2 8">Belongs to the PHP hydrolase family. HisK subfamily.</text>
</comment>
<keyword evidence="11" id="KW-1185">Reference proteome</keyword>
<dbReference type="Pfam" id="PF02811">
    <property type="entry name" value="PHP"/>
    <property type="match status" value="1"/>
</dbReference>
<sequence>MFDSHVHTKFSTDSKMEITDAINASSKLNLGLIITEHMDVGFPSIDSNTFCIADFFNEYSNYRSDKLLLGVELGMRPDLIDQVKNVAVSYPFDQIIGSVHVVDKMDAYPKSFYEGRSKTEVYGQYLKYMIRCIKTHDFIDTLGHIDYIARYNDYFDKELYYDEYIEYIDEILKLLADKGKAIEINASRLSKHDAAVNLTKIYKRFKELGGKYVTIGSDAHSQESIGRNFNIAKEICDACNLRIVHFKERKMV</sequence>
<evidence type="ECO:0000256" key="6">
    <source>
        <dbReference type="ARBA" id="ARBA00023102"/>
    </source>
</evidence>
<dbReference type="EMBL" id="JBJHZZ010000004">
    <property type="protein sequence ID" value="MFL0247021.1"/>
    <property type="molecule type" value="Genomic_DNA"/>
</dbReference>
<proteinExistence type="inferred from homology"/>
<accession>A0ABW8T3U8</accession>
<keyword evidence="4 8" id="KW-0028">Amino-acid biosynthesis</keyword>
<feature type="domain" description="PHP" evidence="9">
    <location>
        <begin position="3"/>
        <end position="186"/>
    </location>
</feature>
<evidence type="ECO:0000256" key="1">
    <source>
        <dbReference type="ARBA" id="ARBA00004970"/>
    </source>
</evidence>
<evidence type="ECO:0000259" key="9">
    <source>
        <dbReference type="Pfam" id="PF02811"/>
    </source>
</evidence>
<evidence type="ECO:0000256" key="4">
    <source>
        <dbReference type="ARBA" id="ARBA00022605"/>
    </source>
</evidence>
<reference evidence="10 11" key="1">
    <citation type="submission" date="2024-11" db="EMBL/GenBank/DDBJ databases">
        <authorList>
            <person name="Heng Y.C."/>
            <person name="Lim A.C.H."/>
            <person name="Lee J.K.Y."/>
            <person name="Kittelmann S."/>
        </authorList>
    </citation>
    <scope>NUCLEOTIDE SEQUENCE [LARGE SCALE GENOMIC DNA]</scope>
    <source>
        <strain evidence="10 11">WILCCON 0185</strain>
    </source>
</reference>
<comment type="catalytic activity">
    <reaction evidence="7 8">
        <text>L-histidinol phosphate + H2O = L-histidinol + phosphate</text>
        <dbReference type="Rhea" id="RHEA:14465"/>
        <dbReference type="ChEBI" id="CHEBI:15377"/>
        <dbReference type="ChEBI" id="CHEBI:43474"/>
        <dbReference type="ChEBI" id="CHEBI:57699"/>
        <dbReference type="ChEBI" id="CHEBI:57980"/>
        <dbReference type="EC" id="3.1.3.15"/>
    </reaction>
</comment>
<gene>
    <name evidence="10" type="ORF">ACJDUG_08555</name>
</gene>
<dbReference type="InterPro" id="IPR016195">
    <property type="entry name" value="Pol/histidinol_Pase-like"/>
</dbReference>
<dbReference type="NCBIfam" id="NF004086">
    <property type="entry name" value="PRK05588.1"/>
    <property type="match status" value="1"/>
</dbReference>
<keyword evidence="5 8" id="KW-0378">Hydrolase</keyword>
<dbReference type="RefSeq" id="WP_406769478.1">
    <property type="nucleotide sequence ID" value="NZ_JBJHZZ010000004.1"/>
</dbReference>
<dbReference type="NCBIfam" id="TIGR01856">
    <property type="entry name" value="hisJ_fam"/>
    <property type="match status" value="1"/>
</dbReference>
<name>A0ABW8T3U8_9CLOT</name>
<dbReference type="EC" id="3.1.3.15" evidence="3 8"/>
<organism evidence="10 11">
    <name type="scientific">Candidatus Clostridium stratigraminis</name>
    <dbReference type="NCBI Taxonomy" id="3381661"/>
    <lineage>
        <taxon>Bacteria</taxon>
        <taxon>Bacillati</taxon>
        <taxon>Bacillota</taxon>
        <taxon>Clostridia</taxon>
        <taxon>Eubacteriales</taxon>
        <taxon>Clostridiaceae</taxon>
        <taxon>Clostridium</taxon>
    </lineage>
</organism>
<evidence type="ECO:0000256" key="7">
    <source>
        <dbReference type="ARBA" id="ARBA00049158"/>
    </source>
</evidence>
<comment type="caution">
    <text evidence="10">The sequence shown here is derived from an EMBL/GenBank/DDBJ whole genome shotgun (WGS) entry which is preliminary data.</text>
</comment>